<dbReference type="CDD" id="cd02696">
    <property type="entry name" value="MurNAc-LAA"/>
    <property type="match status" value="1"/>
</dbReference>
<dbReference type="InterPro" id="IPR002901">
    <property type="entry name" value="MGlyc_endo_b_GlcNAc-like_dom"/>
</dbReference>
<dbReference type="Gene3D" id="3.40.630.40">
    <property type="entry name" value="Zn-dependent exopeptidases"/>
    <property type="match status" value="1"/>
</dbReference>
<dbReference type="RefSeq" id="WP_103112212.1">
    <property type="nucleotide sequence ID" value="NZ_BEIU01000001.1"/>
</dbReference>
<dbReference type="Pfam" id="PF01832">
    <property type="entry name" value="Glucosaminidase"/>
    <property type="match status" value="1"/>
</dbReference>
<organism evidence="4 5">
    <name type="scientific">Microcystis aeruginosa NIES-298</name>
    <dbReference type="NCBI Taxonomy" id="449468"/>
    <lineage>
        <taxon>Bacteria</taxon>
        <taxon>Bacillati</taxon>
        <taxon>Cyanobacteriota</taxon>
        <taxon>Cyanophyceae</taxon>
        <taxon>Oscillatoriophycideae</taxon>
        <taxon>Chroococcales</taxon>
        <taxon>Microcystaceae</taxon>
        <taxon>Microcystis</taxon>
    </lineage>
</organism>
<feature type="compositionally biased region" description="Basic and acidic residues" evidence="3">
    <location>
        <begin position="648"/>
        <end position="660"/>
    </location>
</feature>
<evidence type="ECO:0000256" key="1">
    <source>
        <dbReference type="ARBA" id="ARBA00022801"/>
    </source>
</evidence>
<dbReference type="GO" id="GO:0004040">
    <property type="term" value="F:amidase activity"/>
    <property type="evidence" value="ECO:0007669"/>
    <property type="project" value="InterPro"/>
</dbReference>
<dbReference type="PANTHER" id="PTHR34408">
    <property type="entry name" value="FAMILY PROTEIN, PUTATIVE-RELATED"/>
    <property type="match status" value="1"/>
</dbReference>
<proteinExistence type="predicted"/>
<feature type="compositionally biased region" description="Polar residues" evidence="3">
    <location>
        <begin position="629"/>
        <end position="645"/>
    </location>
</feature>
<dbReference type="InterPro" id="IPR002508">
    <property type="entry name" value="MurNAc-LAA_cat"/>
</dbReference>
<evidence type="ECO:0000313" key="5">
    <source>
        <dbReference type="Proteomes" id="UP000236321"/>
    </source>
</evidence>
<dbReference type="Gene3D" id="2.30.30.40">
    <property type="entry name" value="SH3 Domains"/>
    <property type="match status" value="3"/>
</dbReference>
<dbReference type="Pfam" id="PF01520">
    <property type="entry name" value="Amidase_3"/>
    <property type="match status" value="1"/>
</dbReference>
<dbReference type="SMART" id="SM00287">
    <property type="entry name" value="SH3b"/>
    <property type="match status" value="3"/>
</dbReference>
<evidence type="ECO:0000313" key="4">
    <source>
        <dbReference type="EMBL" id="GBD53026.1"/>
    </source>
</evidence>
<dbReference type="GO" id="GO:0009253">
    <property type="term" value="P:peptidoglycan catabolic process"/>
    <property type="evidence" value="ECO:0007669"/>
    <property type="project" value="InterPro"/>
</dbReference>
<accession>A0A2H6BS71</accession>
<dbReference type="SUPFAM" id="SSF53187">
    <property type="entry name" value="Zn-dependent exopeptidases"/>
    <property type="match status" value="1"/>
</dbReference>
<dbReference type="PANTHER" id="PTHR34408:SF1">
    <property type="entry name" value="GLYCOSYL HYDROLASE FAMILY 19 DOMAIN-CONTAINING PROTEIN HI_1415"/>
    <property type="match status" value="1"/>
</dbReference>
<evidence type="ECO:0000256" key="2">
    <source>
        <dbReference type="ARBA" id="ARBA00023316"/>
    </source>
</evidence>
<dbReference type="InterPro" id="IPR052354">
    <property type="entry name" value="Cell_Wall_Dynamics_Protein"/>
</dbReference>
<keyword evidence="1" id="KW-0378">Hydrolase</keyword>
<dbReference type="Gene3D" id="1.10.530.10">
    <property type="match status" value="1"/>
</dbReference>
<dbReference type="GO" id="GO:0008745">
    <property type="term" value="F:N-acetylmuramoyl-L-alanine amidase activity"/>
    <property type="evidence" value="ECO:0007669"/>
    <property type="project" value="InterPro"/>
</dbReference>
<dbReference type="GO" id="GO:0071555">
    <property type="term" value="P:cell wall organization"/>
    <property type="evidence" value="ECO:0007669"/>
    <property type="project" value="UniProtKB-KW"/>
</dbReference>
<keyword evidence="2" id="KW-0961">Cell wall biogenesis/degradation</keyword>
<gene>
    <name evidence="4" type="ORF">BGM30_21190</name>
</gene>
<feature type="region of interest" description="Disordered" evidence="3">
    <location>
        <begin position="626"/>
        <end position="660"/>
    </location>
</feature>
<dbReference type="InterPro" id="IPR003646">
    <property type="entry name" value="SH3-like_bac-type"/>
</dbReference>
<evidence type="ECO:0000256" key="3">
    <source>
        <dbReference type="SAM" id="MobiDB-lite"/>
    </source>
</evidence>
<dbReference type="AlphaFoldDB" id="A0A2H6BS71"/>
<dbReference type="EMBL" id="BEYQ01000006">
    <property type="protein sequence ID" value="GBD53026.1"/>
    <property type="molecule type" value="Genomic_DNA"/>
</dbReference>
<dbReference type="Proteomes" id="UP000236321">
    <property type="component" value="Unassembled WGS sequence"/>
</dbReference>
<dbReference type="PROSITE" id="PS51781">
    <property type="entry name" value="SH3B"/>
    <property type="match status" value="1"/>
</dbReference>
<comment type="caution">
    <text evidence="4">The sequence shown here is derived from an EMBL/GenBank/DDBJ whole genome shotgun (WGS) entry which is preliminary data.</text>
</comment>
<protein>
    <submittedName>
        <fullName evidence="4">Uncharacterized protein</fullName>
    </submittedName>
</protein>
<dbReference type="Pfam" id="PF08239">
    <property type="entry name" value="SH3_3"/>
    <property type="match status" value="3"/>
</dbReference>
<name>A0A2H6BS71_MICAE</name>
<sequence>MIFSWTDYVRAVAITEQIPTRYRKLRVVQLAQAIVESARGTSKLFQEAGNPGGLKWRDKIDDNYTEKITHQIWLVTPSEPNGCYWCHWKTAEQAAMGYWRFIGRPNSPYQGWEEYDNDPEGYLQYIWEKGYATDPNYVSKVKNVFPEAQSLLDEYGGEQPPPSRIFKVAIMPGHGGTDSGAVNHTLNLREKDYNWKEAVEVKARLEAEGNYQVIICRQENELASLSTLQQRANDSGANICLCLHHNACNRQAKGWWLFYVNRSPEFEKFIKIMDKHFRGLPLQARGYEYAGTPFAHDWYSRVWNCTHACTMPTILFESCFIDNDADATWLRDGGYQQIVEKICAGVKEYLGSQPPIVNPPQPEKFVFVCDANPPLNVRKGAGSNYDPVGRLDNGTRLTVVGEEGNWLKISKPIEGYVHRDLTKSSYCVFVNDPNPPLKVRSGAGTNFSVVTELTNGTPLNVIGTDDNWLRIDKPVEGYVFTSLTSSLHRVFAADANPPLNVRSGPGTTYEKVGQLDNNTALTVVDAGLDSQGARWLRISSPCSGWVLESLTSDRLMGSGINPPASNLSESEQYDYCAEIITHNGGTLRKRNLISFRKETSTKVNDWHGCYDDITYMIWKDGAGKHARKYSSNTEPSSQYEDSNNPLADRNRMGVDANGDGRLDLGRLPEGYYEYKTGTSATLGKVLCPTASAMAERDTSHDGLFQPNEPRASAGTTMLFHQGGETNPFSAGCQTMPPNEYTRFWNDLNSNGDPGVIGYTIVRWCSIA</sequence>
<reference evidence="5" key="1">
    <citation type="submission" date="2017-12" db="EMBL/GenBank/DDBJ databases">
        <title>Improved Draft Genome Sequence of Microcystis aeruginosa NIES-298, a Microcystin-Producing Cyanobacterium from Lake Kasumigaura, Japan.</title>
        <authorList>
            <person name="Yamaguchi H."/>
            <person name="Suzuki S."/>
            <person name="Kawachi M."/>
        </authorList>
    </citation>
    <scope>NUCLEOTIDE SEQUENCE [LARGE SCALE GENOMIC DNA]</scope>
    <source>
        <strain evidence="5">NIES-298</strain>
    </source>
</reference>
<dbReference type="SMART" id="SM00646">
    <property type="entry name" value="Ami_3"/>
    <property type="match status" value="1"/>
</dbReference>